<evidence type="ECO:0000256" key="1">
    <source>
        <dbReference type="SAM" id="Phobius"/>
    </source>
</evidence>
<dbReference type="AlphaFoldDB" id="A0A4Z2F3L2"/>
<organism evidence="2 3">
    <name type="scientific">Liparis tanakae</name>
    <name type="common">Tanaka's snailfish</name>
    <dbReference type="NCBI Taxonomy" id="230148"/>
    <lineage>
        <taxon>Eukaryota</taxon>
        <taxon>Metazoa</taxon>
        <taxon>Chordata</taxon>
        <taxon>Craniata</taxon>
        <taxon>Vertebrata</taxon>
        <taxon>Euteleostomi</taxon>
        <taxon>Actinopterygii</taxon>
        <taxon>Neopterygii</taxon>
        <taxon>Teleostei</taxon>
        <taxon>Neoteleostei</taxon>
        <taxon>Acanthomorphata</taxon>
        <taxon>Eupercaria</taxon>
        <taxon>Perciformes</taxon>
        <taxon>Cottioidei</taxon>
        <taxon>Cottales</taxon>
        <taxon>Liparidae</taxon>
        <taxon>Liparis</taxon>
    </lineage>
</organism>
<comment type="caution">
    <text evidence="2">The sequence shown here is derived from an EMBL/GenBank/DDBJ whole genome shotgun (WGS) entry which is preliminary data.</text>
</comment>
<evidence type="ECO:0000313" key="2">
    <source>
        <dbReference type="EMBL" id="TNN35749.1"/>
    </source>
</evidence>
<keyword evidence="1" id="KW-0472">Membrane</keyword>
<keyword evidence="3" id="KW-1185">Reference proteome</keyword>
<reference evidence="2 3" key="1">
    <citation type="submission" date="2019-03" db="EMBL/GenBank/DDBJ databases">
        <title>First draft genome of Liparis tanakae, snailfish: a comprehensive survey of snailfish specific genes.</title>
        <authorList>
            <person name="Kim W."/>
            <person name="Song I."/>
            <person name="Jeong J.-H."/>
            <person name="Kim D."/>
            <person name="Kim S."/>
            <person name="Ryu S."/>
            <person name="Song J.Y."/>
            <person name="Lee S.K."/>
        </authorList>
    </citation>
    <scope>NUCLEOTIDE SEQUENCE [LARGE SCALE GENOMIC DNA]</scope>
    <source>
        <tissue evidence="2">Muscle</tissue>
    </source>
</reference>
<proteinExistence type="predicted"/>
<dbReference type="Proteomes" id="UP000314294">
    <property type="component" value="Unassembled WGS sequence"/>
</dbReference>
<accession>A0A4Z2F3L2</accession>
<sequence length="117" mass="13196">MAGKLTAAQGTGVLLVTANVGSLFEDCFFFFFFFFFFLLRSPTCSPRRVFLLPVVRERRPLMMPRELNEVFVERFVRLRLQTPGGLKTPCEKHRVVVPGFPKRSSAGSCAFTALTGK</sequence>
<gene>
    <name evidence="2" type="ORF">EYF80_054092</name>
</gene>
<keyword evidence="1" id="KW-1133">Transmembrane helix</keyword>
<dbReference type="OrthoDB" id="9950823at2759"/>
<name>A0A4Z2F3L2_9TELE</name>
<protein>
    <submittedName>
        <fullName evidence="2">Uncharacterized protein</fullName>
    </submittedName>
</protein>
<evidence type="ECO:0000313" key="3">
    <source>
        <dbReference type="Proteomes" id="UP000314294"/>
    </source>
</evidence>
<dbReference type="EMBL" id="SRLO01001715">
    <property type="protein sequence ID" value="TNN35749.1"/>
    <property type="molecule type" value="Genomic_DNA"/>
</dbReference>
<feature type="transmembrane region" description="Helical" evidence="1">
    <location>
        <begin position="20"/>
        <end position="39"/>
    </location>
</feature>
<keyword evidence="1" id="KW-0812">Transmembrane</keyword>